<comment type="similarity">
    <text evidence="2 6">Belongs to the GMC oxidoreductase family.</text>
</comment>
<accession>A0A0D7KFA2</accession>
<dbReference type="GO" id="GO:0050660">
    <property type="term" value="F:flavin adenine dinucleotide binding"/>
    <property type="evidence" value="ECO:0007669"/>
    <property type="project" value="InterPro"/>
</dbReference>
<dbReference type="PROSITE" id="PS00624">
    <property type="entry name" value="GMC_OXRED_2"/>
    <property type="match status" value="1"/>
</dbReference>
<dbReference type="InterPro" id="IPR036188">
    <property type="entry name" value="FAD/NAD-bd_sf"/>
</dbReference>
<dbReference type="RefSeq" id="WP_044395581.1">
    <property type="nucleotide sequence ID" value="NZ_JXYQ01000008.1"/>
</dbReference>
<comment type="caution">
    <text evidence="9">The sequence shown here is derived from an EMBL/GenBank/DDBJ whole genome shotgun (WGS) entry which is preliminary data.</text>
</comment>
<dbReference type="PIRSF" id="PIRSF000137">
    <property type="entry name" value="Alcohol_oxidase"/>
    <property type="match status" value="1"/>
</dbReference>
<dbReference type="OrthoDB" id="9785276at2"/>
<dbReference type="SUPFAM" id="SSF54373">
    <property type="entry name" value="FAD-linked reductases, C-terminal domain"/>
    <property type="match status" value="1"/>
</dbReference>
<dbReference type="InterPro" id="IPR012132">
    <property type="entry name" value="GMC_OxRdtase"/>
</dbReference>
<dbReference type="STRING" id="80878.RP29_02715"/>
<evidence type="ECO:0000313" key="10">
    <source>
        <dbReference type="Proteomes" id="UP000032566"/>
    </source>
</evidence>
<name>A0A0D7KFA2_9BURK</name>
<dbReference type="PANTHER" id="PTHR11552">
    <property type="entry name" value="GLUCOSE-METHANOL-CHOLINE GMC OXIDOREDUCTASE"/>
    <property type="match status" value="1"/>
</dbReference>
<comment type="cofactor">
    <cofactor evidence="1 5">
        <name>FAD</name>
        <dbReference type="ChEBI" id="CHEBI:57692"/>
    </cofactor>
</comment>
<dbReference type="InterPro" id="IPR000172">
    <property type="entry name" value="GMC_OxRdtase_N"/>
</dbReference>
<dbReference type="PROSITE" id="PS00623">
    <property type="entry name" value="GMC_OXRED_1"/>
    <property type="match status" value="1"/>
</dbReference>
<keyword evidence="10" id="KW-1185">Reference proteome</keyword>
<dbReference type="Gene3D" id="3.50.50.60">
    <property type="entry name" value="FAD/NAD(P)-binding domain"/>
    <property type="match status" value="1"/>
</dbReference>
<dbReference type="Gene3D" id="3.30.560.10">
    <property type="entry name" value="Glucose Oxidase, domain 3"/>
    <property type="match status" value="1"/>
</dbReference>
<dbReference type="EMBL" id="JXYQ01000008">
    <property type="protein sequence ID" value="KJA11903.1"/>
    <property type="molecule type" value="Genomic_DNA"/>
</dbReference>
<dbReference type="Proteomes" id="UP000032566">
    <property type="component" value="Unassembled WGS sequence"/>
</dbReference>
<evidence type="ECO:0000259" key="8">
    <source>
        <dbReference type="PROSITE" id="PS00624"/>
    </source>
</evidence>
<evidence type="ECO:0000256" key="4">
    <source>
        <dbReference type="ARBA" id="ARBA00022827"/>
    </source>
</evidence>
<feature type="binding site" evidence="5">
    <location>
        <position position="81"/>
    </location>
    <ligand>
        <name>FAD</name>
        <dbReference type="ChEBI" id="CHEBI:57692"/>
    </ligand>
</feature>
<evidence type="ECO:0000256" key="5">
    <source>
        <dbReference type="PIRSR" id="PIRSR000137-2"/>
    </source>
</evidence>
<evidence type="ECO:0000256" key="3">
    <source>
        <dbReference type="ARBA" id="ARBA00022630"/>
    </source>
</evidence>
<proteinExistence type="inferred from homology"/>
<evidence type="ECO:0000256" key="6">
    <source>
        <dbReference type="RuleBase" id="RU003968"/>
    </source>
</evidence>
<dbReference type="Pfam" id="PF00732">
    <property type="entry name" value="GMC_oxred_N"/>
    <property type="match status" value="1"/>
</dbReference>
<keyword evidence="3 6" id="KW-0285">Flavoprotein</keyword>
<dbReference type="AlphaFoldDB" id="A0A0D7KFA2"/>
<reference evidence="9 10" key="1">
    <citation type="submission" date="2014-12" db="EMBL/GenBank/DDBJ databases">
        <title>Isolation of bacteria from lake water.</title>
        <authorList>
            <person name="Sheng K.-Y."/>
            <person name="Chin P.-S."/>
            <person name="Chan K.-G."/>
            <person name="Tan G.S."/>
        </authorList>
    </citation>
    <scope>NUCLEOTIDE SEQUENCE [LARGE SCALE GENOMIC DNA]</scope>
    <source>
        <strain evidence="9 10">KY4</strain>
    </source>
</reference>
<feature type="domain" description="Glucose-methanol-choline oxidoreductase N-terminal" evidence="8">
    <location>
        <begin position="251"/>
        <end position="265"/>
    </location>
</feature>
<dbReference type="PATRIC" id="fig|80878.5.peg.3860"/>
<protein>
    <submittedName>
        <fullName evidence="9">Glucose-methanol-choline oxidoreductase</fullName>
    </submittedName>
</protein>
<dbReference type="GO" id="GO:0016020">
    <property type="term" value="C:membrane"/>
    <property type="evidence" value="ECO:0007669"/>
    <property type="project" value="TreeGrafter"/>
</dbReference>
<feature type="domain" description="Glucose-methanol-choline oxidoreductase N-terminal" evidence="7">
    <location>
        <begin position="79"/>
        <end position="102"/>
    </location>
</feature>
<evidence type="ECO:0000259" key="7">
    <source>
        <dbReference type="PROSITE" id="PS00623"/>
    </source>
</evidence>
<keyword evidence="4 5" id="KW-0274">FAD</keyword>
<organism evidence="9 10">
    <name type="scientific">Acidovorax temperans</name>
    <dbReference type="NCBI Taxonomy" id="80878"/>
    <lineage>
        <taxon>Bacteria</taxon>
        <taxon>Pseudomonadati</taxon>
        <taxon>Pseudomonadota</taxon>
        <taxon>Betaproteobacteria</taxon>
        <taxon>Burkholderiales</taxon>
        <taxon>Comamonadaceae</taxon>
        <taxon>Acidovorax</taxon>
    </lineage>
</organism>
<dbReference type="GO" id="GO:0008812">
    <property type="term" value="F:choline dehydrogenase activity"/>
    <property type="evidence" value="ECO:0007669"/>
    <property type="project" value="TreeGrafter"/>
</dbReference>
<dbReference type="NCBIfam" id="NF002550">
    <property type="entry name" value="PRK02106.1"/>
    <property type="match status" value="1"/>
</dbReference>
<evidence type="ECO:0000256" key="2">
    <source>
        <dbReference type="ARBA" id="ARBA00010790"/>
    </source>
</evidence>
<dbReference type="Pfam" id="PF05199">
    <property type="entry name" value="GMC_oxred_C"/>
    <property type="match status" value="1"/>
</dbReference>
<dbReference type="GO" id="GO:0019285">
    <property type="term" value="P:glycine betaine biosynthetic process from choline"/>
    <property type="evidence" value="ECO:0007669"/>
    <property type="project" value="TreeGrafter"/>
</dbReference>
<sequence length="530" mass="56583">MFDYIVVGGGSAGAVLAGRLTEDPAVRVSLLEAGPADRSVLIHCPAGLAAMARLELNSWRQSTVPQPGLNGRRGYQPRGKVLGGSSSVNAMIYVRGQPADYDHWAAQGNPGWGWADVLPYFVRAEHNESISGPLHGQGGPFNVADLRSPHRVSQSFVHAGVQAGYPHNLDFNGRDQEGVGLYQVTHKNGERHSTAKGYLTPHLGRTNLQVITGAQATRVLMEGRRAVGVQYRQGGQLKEVRAAREVLLSAGALLSPQLLMLSGIGPGAQLQQHGIAVVHDLPGVGEHLHDHPDVVLLYDAPHLKDLFGVSAVAAVRIARGVMDWRRARTGMLTTNYAEAGGFIRSSAAESAPDLQLHFVIGKLVDHGRKTALGHGYSSHVCLLQPRSRGRVALASADPMALPLVDPNFLADEDDLQRMVRGVRRMRDILSQPALADLGGKELPVSASAQTDAEIAQFIRSHADSIYHPVGSCRMGPGPMDVVDAQLRVHGVQGLRVVDASVMPRIISGNTNAPTVMVAEKAVDLLRASAA</sequence>
<dbReference type="PANTHER" id="PTHR11552:SF147">
    <property type="entry name" value="CHOLINE DEHYDROGENASE, MITOCHONDRIAL"/>
    <property type="match status" value="1"/>
</dbReference>
<dbReference type="InterPro" id="IPR007867">
    <property type="entry name" value="GMC_OxRtase_C"/>
</dbReference>
<evidence type="ECO:0000313" key="9">
    <source>
        <dbReference type="EMBL" id="KJA11903.1"/>
    </source>
</evidence>
<evidence type="ECO:0000256" key="1">
    <source>
        <dbReference type="ARBA" id="ARBA00001974"/>
    </source>
</evidence>
<dbReference type="SUPFAM" id="SSF51905">
    <property type="entry name" value="FAD/NAD(P)-binding domain"/>
    <property type="match status" value="1"/>
</dbReference>
<gene>
    <name evidence="9" type="ORF">RP29_02715</name>
</gene>